<evidence type="ECO:0000313" key="2">
    <source>
        <dbReference type="Proteomes" id="UP001528411"/>
    </source>
</evidence>
<dbReference type="PANTHER" id="PTHR35175:SF1">
    <property type="entry name" value="OXIDOREDUCTASE"/>
    <property type="match status" value="1"/>
</dbReference>
<comment type="caution">
    <text evidence="1">The sequence shown here is derived from an EMBL/GenBank/DDBJ whole genome shotgun (WGS) entry which is preliminary data.</text>
</comment>
<dbReference type="EMBL" id="JAQOMS010000002">
    <property type="protein sequence ID" value="MDC2890897.1"/>
    <property type="molecule type" value="Genomic_DNA"/>
</dbReference>
<name>A0ABT5FI88_9GAMM</name>
<accession>A0ABT5FI88</accession>
<keyword evidence="2" id="KW-1185">Reference proteome</keyword>
<dbReference type="Proteomes" id="UP001528411">
    <property type="component" value="Unassembled WGS sequence"/>
</dbReference>
<reference evidence="1 2" key="1">
    <citation type="submission" date="2023-01" db="EMBL/GenBank/DDBJ databases">
        <title>Psychrosphaera sp. nov., isolated from marine algae.</title>
        <authorList>
            <person name="Bayburt H."/>
            <person name="Choi B.J."/>
            <person name="Kim J.M."/>
            <person name="Choi D.G."/>
            <person name="Jeon C.O."/>
        </authorList>
    </citation>
    <scope>NUCLEOTIDE SEQUENCE [LARGE SCALE GENOMIC DNA]</scope>
    <source>
        <strain evidence="1 2">G1-22</strain>
    </source>
</reference>
<dbReference type="RefSeq" id="WP_215965085.1">
    <property type="nucleotide sequence ID" value="NZ_JAQOMS010000002.1"/>
</dbReference>
<dbReference type="PANTHER" id="PTHR35175">
    <property type="entry name" value="DUF1289 DOMAIN-CONTAINING PROTEIN"/>
    <property type="match status" value="1"/>
</dbReference>
<gene>
    <name evidence="1" type="ORF">PN838_21805</name>
</gene>
<protein>
    <submittedName>
        <fullName evidence="1">DUF1289 domain-containing protein</fullName>
    </submittedName>
</protein>
<evidence type="ECO:0000313" key="1">
    <source>
        <dbReference type="EMBL" id="MDC2890897.1"/>
    </source>
</evidence>
<dbReference type="Pfam" id="PF06945">
    <property type="entry name" value="DUF1289"/>
    <property type="match status" value="1"/>
</dbReference>
<proteinExistence type="predicted"/>
<dbReference type="InterPro" id="IPR010710">
    <property type="entry name" value="DUF1289"/>
</dbReference>
<organism evidence="1 2">
    <name type="scientific">Psychrosphaera algicola</name>
    <dbReference type="NCBI Taxonomy" id="3023714"/>
    <lineage>
        <taxon>Bacteria</taxon>
        <taxon>Pseudomonadati</taxon>
        <taxon>Pseudomonadota</taxon>
        <taxon>Gammaproteobacteria</taxon>
        <taxon>Alteromonadales</taxon>
        <taxon>Pseudoalteromonadaceae</taxon>
        <taxon>Psychrosphaera</taxon>
    </lineage>
</organism>
<sequence>MPQLELFHIPSPCIGVCQNGTNGFCKGCFRNRDERYQWMQLSDEGKRHVIKLCKSRKIRWIKKQIEIRQQQIPVTVDPTPDLFGD</sequence>